<sequence length="67" mass="7446">MMHSNFLPEIDRAVPVNGKERKVRCSYIPAGYARPGGRYGLTNQSPASRQHDYPITPTKMTKPGDEG</sequence>
<name>A0A9W9V862_9EURO</name>
<organism evidence="2 3">
    <name type="scientific">Penicillium concentricum</name>
    <dbReference type="NCBI Taxonomy" id="293559"/>
    <lineage>
        <taxon>Eukaryota</taxon>
        <taxon>Fungi</taxon>
        <taxon>Dikarya</taxon>
        <taxon>Ascomycota</taxon>
        <taxon>Pezizomycotina</taxon>
        <taxon>Eurotiomycetes</taxon>
        <taxon>Eurotiomycetidae</taxon>
        <taxon>Eurotiales</taxon>
        <taxon>Aspergillaceae</taxon>
        <taxon>Penicillium</taxon>
    </lineage>
</organism>
<accession>A0A9W9V862</accession>
<protein>
    <submittedName>
        <fullName evidence="2">Uncharacterized protein</fullName>
    </submittedName>
</protein>
<evidence type="ECO:0000313" key="3">
    <source>
        <dbReference type="Proteomes" id="UP001147752"/>
    </source>
</evidence>
<feature type="region of interest" description="Disordered" evidence="1">
    <location>
        <begin position="33"/>
        <end position="67"/>
    </location>
</feature>
<dbReference type="Proteomes" id="UP001147752">
    <property type="component" value="Unassembled WGS sequence"/>
</dbReference>
<dbReference type="RefSeq" id="XP_056578429.1">
    <property type="nucleotide sequence ID" value="XM_056722179.1"/>
</dbReference>
<keyword evidence="3" id="KW-1185">Reference proteome</keyword>
<evidence type="ECO:0000313" key="2">
    <source>
        <dbReference type="EMBL" id="KAJ5372443.1"/>
    </source>
</evidence>
<dbReference type="GeneID" id="81461362"/>
<reference evidence="2" key="2">
    <citation type="journal article" date="2023" name="IMA Fungus">
        <title>Comparative genomic study of the Penicillium genus elucidates a diverse pangenome and 15 lateral gene transfer events.</title>
        <authorList>
            <person name="Petersen C."/>
            <person name="Sorensen T."/>
            <person name="Nielsen M.R."/>
            <person name="Sondergaard T.E."/>
            <person name="Sorensen J.L."/>
            <person name="Fitzpatrick D.A."/>
            <person name="Frisvad J.C."/>
            <person name="Nielsen K.L."/>
        </authorList>
    </citation>
    <scope>NUCLEOTIDE SEQUENCE</scope>
    <source>
        <strain evidence="2">IBT 3081</strain>
    </source>
</reference>
<reference evidence="2" key="1">
    <citation type="submission" date="2022-12" db="EMBL/GenBank/DDBJ databases">
        <authorList>
            <person name="Petersen C."/>
        </authorList>
    </citation>
    <scope>NUCLEOTIDE SEQUENCE</scope>
    <source>
        <strain evidence="2">IBT 3081</strain>
    </source>
</reference>
<comment type="caution">
    <text evidence="2">The sequence shown here is derived from an EMBL/GenBank/DDBJ whole genome shotgun (WGS) entry which is preliminary data.</text>
</comment>
<dbReference type="AlphaFoldDB" id="A0A9W9V862"/>
<proteinExistence type="predicted"/>
<dbReference type="EMBL" id="JAPZBT010000002">
    <property type="protein sequence ID" value="KAJ5372443.1"/>
    <property type="molecule type" value="Genomic_DNA"/>
</dbReference>
<gene>
    <name evidence="2" type="ORF">N7517_004449</name>
</gene>
<evidence type="ECO:0000256" key="1">
    <source>
        <dbReference type="SAM" id="MobiDB-lite"/>
    </source>
</evidence>